<keyword evidence="5" id="KW-0648">Protein biosynthesis</keyword>
<keyword evidence="1 5" id="KW-0436">Ligase</keyword>
<gene>
    <name evidence="7" type="ORF">SAMN05421788_103257</name>
</gene>
<keyword evidence="3 5" id="KW-0067">ATP-binding</keyword>
<dbReference type="GO" id="GO:0005829">
    <property type="term" value="C:cytosol"/>
    <property type="evidence" value="ECO:0007669"/>
    <property type="project" value="TreeGrafter"/>
</dbReference>
<dbReference type="OrthoDB" id="9807503at2"/>
<sequence>MNLPHLHFHRTRIAPTPSGYLHMGNVLAFAITAALAHKAGADVLLRIDDMDRERVRPEYVQDIFDTLQFMDIPYTEGPRDVQQFELDYSQQVRLPLYHKALEQLREKGVVYGCDCTRTQLAGWNMEHGCPGSCREKALALDAPDVNWRLKTNLVPMLHVNTHEGIVTTTLPAEMTDFVVRKKDGCPAYQLTSLIDDVFYNIDGIVRGEDLWHSTLAQQNLAAQLAFTSFQEVLFYHHPLLMNETDKKLSKSAGATSIQYLRKLGNTSADIYTIIGSLLKPVVNADSWRRW</sequence>
<dbReference type="PROSITE" id="PS00178">
    <property type="entry name" value="AA_TRNA_LIGASE_I"/>
    <property type="match status" value="1"/>
</dbReference>
<evidence type="ECO:0000256" key="4">
    <source>
        <dbReference type="ARBA" id="ARBA00023146"/>
    </source>
</evidence>
<evidence type="ECO:0000313" key="7">
    <source>
        <dbReference type="EMBL" id="SIT06443.1"/>
    </source>
</evidence>
<evidence type="ECO:0000256" key="1">
    <source>
        <dbReference type="ARBA" id="ARBA00022598"/>
    </source>
</evidence>
<evidence type="ECO:0000256" key="2">
    <source>
        <dbReference type="ARBA" id="ARBA00022741"/>
    </source>
</evidence>
<feature type="domain" description="Glutamyl/glutaminyl-tRNA synthetase class Ib catalytic" evidence="6">
    <location>
        <begin position="10"/>
        <end position="267"/>
    </location>
</feature>
<dbReference type="KEGG" id="fln:FLA_3944"/>
<dbReference type="InterPro" id="IPR014729">
    <property type="entry name" value="Rossmann-like_a/b/a_fold"/>
</dbReference>
<dbReference type="PANTHER" id="PTHR43311:SF2">
    <property type="entry name" value="GLUTAMATE--TRNA LIGASE, MITOCHONDRIAL-RELATED"/>
    <property type="match status" value="1"/>
</dbReference>
<keyword evidence="8" id="KW-1185">Reference proteome</keyword>
<proteinExistence type="inferred from homology"/>
<dbReference type="InterPro" id="IPR020058">
    <property type="entry name" value="Glu/Gln-tRNA-synth_Ib_cat-dom"/>
</dbReference>
<dbReference type="InterPro" id="IPR001412">
    <property type="entry name" value="aa-tRNA-synth_I_CS"/>
</dbReference>
<dbReference type="Pfam" id="PF00749">
    <property type="entry name" value="tRNA-synt_1c"/>
    <property type="match status" value="1"/>
</dbReference>
<dbReference type="EMBL" id="FTOR01000003">
    <property type="protein sequence ID" value="SIT06443.1"/>
    <property type="molecule type" value="Genomic_DNA"/>
</dbReference>
<dbReference type="Gene3D" id="3.40.50.620">
    <property type="entry name" value="HUPs"/>
    <property type="match status" value="1"/>
</dbReference>
<dbReference type="InterPro" id="IPR000924">
    <property type="entry name" value="Glu/Gln-tRNA-synth"/>
</dbReference>
<keyword evidence="2 5" id="KW-0547">Nucleotide-binding</keyword>
<reference evidence="8" key="1">
    <citation type="submission" date="2017-01" db="EMBL/GenBank/DDBJ databases">
        <authorList>
            <person name="Varghese N."/>
            <person name="Submissions S."/>
        </authorList>
    </citation>
    <scope>NUCLEOTIDE SEQUENCE [LARGE SCALE GENOMIC DNA]</scope>
    <source>
        <strain evidence="8">DSM 21054</strain>
    </source>
</reference>
<organism evidence="7 8">
    <name type="scientific">Filimonas lacunae</name>
    <dbReference type="NCBI Taxonomy" id="477680"/>
    <lineage>
        <taxon>Bacteria</taxon>
        <taxon>Pseudomonadati</taxon>
        <taxon>Bacteroidota</taxon>
        <taxon>Chitinophagia</taxon>
        <taxon>Chitinophagales</taxon>
        <taxon>Chitinophagaceae</taxon>
        <taxon>Filimonas</taxon>
    </lineage>
</organism>
<evidence type="ECO:0000256" key="5">
    <source>
        <dbReference type="RuleBase" id="RU363037"/>
    </source>
</evidence>
<dbReference type="Proteomes" id="UP000186917">
    <property type="component" value="Unassembled WGS sequence"/>
</dbReference>
<protein>
    <submittedName>
        <fullName evidence="7">Glutamyl-tRNA synthetase</fullName>
    </submittedName>
</protein>
<name>A0A173MJU9_9BACT</name>
<evidence type="ECO:0000259" key="6">
    <source>
        <dbReference type="Pfam" id="PF00749"/>
    </source>
</evidence>
<evidence type="ECO:0000313" key="8">
    <source>
        <dbReference type="Proteomes" id="UP000186917"/>
    </source>
</evidence>
<accession>A0A173MJU9</accession>
<evidence type="ECO:0000256" key="3">
    <source>
        <dbReference type="ARBA" id="ARBA00022840"/>
    </source>
</evidence>
<dbReference type="STRING" id="477680.SAMN05421788_103257"/>
<dbReference type="AlphaFoldDB" id="A0A173MJU9"/>
<dbReference type="RefSeq" id="WP_076379031.1">
    <property type="nucleotide sequence ID" value="NZ_AP017422.1"/>
</dbReference>
<dbReference type="InterPro" id="IPR049940">
    <property type="entry name" value="GluQ/Sye"/>
</dbReference>
<dbReference type="SUPFAM" id="SSF52374">
    <property type="entry name" value="Nucleotidylyl transferase"/>
    <property type="match status" value="1"/>
</dbReference>
<dbReference type="GO" id="GO:0005524">
    <property type="term" value="F:ATP binding"/>
    <property type="evidence" value="ECO:0007669"/>
    <property type="project" value="UniProtKB-KW"/>
</dbReference>
<dbReference type="GO" id="GO:0006424">
    <property type="term" value="P:glutamyl-tRNA aminoacylation"/>
    <property type="evidence" value="ECO:0007669"/>
    <property type="project" value="TreeGrafter"/>
</dbReference>
<dbReference type="PANTHER" id="PTHR43311">
    <property type="entry name" value="GLUTAMATE--TRNA LIGASE"/>
    <property type="match status" value="1"/>
</dbReference>
<dbReference type="GO" id="GO:0004818">
    <property type="term" value="F:glutamate-tRNA ligase activity"/>
    <property type="evidence" value="ECO:0007669"/>
    <property type="project" value="TreeGrafter"/>
</dbReference>
<dbReference type="PRINTS" id="PR00987">
    <property type="entry name" value="TRNASYNTHGLU"/>
</dbReference>
<comment type="similarity">
    <text evidence="5">Belongs to the class-I aminoacyl-tRNA synthetase family.</text>
</comment>
<keyword evidence="4 5" id="KW-0030">Aminoacyl-tRNA synthetase</keyword>